<protein>
    <submittedName>
        <fullName evidence="1">Uncharacterized protein</fullName>
    </submittedName>
</protein>
<sequence length="68" mass="7623">MHDLNNYVVNLIFRGNCLKVWPLVLVVTVWRRDAATAGGVDVGERRRCGGGVVARRESHTSHESHEPK</sequence>
<accession>S2VJA4</accession>
<dbReference type="Proteomes" id="UP000014393">
    <property type="component" value="Unassembled WGS sequence"/>
</dbReference>
<dbReference type="PATRIC" id="fig|883067.3.peg.546"/>
<dbReference type="HOGENOM" id="CLU_2784612_0_0_11"/>
<organism evidence="1 2">
    <name type="scientific">Actinotignum schaalii FB123-CNA-2</name>
    <dbReference type="NCBI Taxonomy" id="883067"/>
    <lineage>
        <taxon>Bacteria</taxon>
        <taxon>Bacillati</taxon>
        <taxon>Actinomycetota</taxon>
        <taxon>Actinomycetes</taxon>
        <taxon>Actinomycetales</taxon>
        <taxon>Actinomycetaceae</taxon>
        <taxon>Actinotignum</taxon>
    </lineage>
</organism>
<name>S2VJA4_9ACTO</name>
<dbReference type="AlphaFoldDB" id="S2VJA4"/>
<gene>
    <name evidence="1" type="ORF">HMPREF9237_00542</name>
</gene>
<comment type="caution">
    <text evidence="1">The sequence shown here is derived from an EMBL/GenBank/DDBJ whole genome shotgun (WGS) entry which is preliminary data.</text>
</comment>
<evidence type="ECO:0000313" key="1">
    <source>
        <dbReference type="EMBL" id="EPD27553.1"/>
    </source>
</evidence>
<proteinExistence type="predicted"/>
<dbReference type="EMBL" id="AGWM01000005">
    <property type="protein sequence ID" value="EPD27553.1"/>
    <property type="molecule type" value="Genomic_DNA"/>
</dbReference>
<keyword evidence="2" id="KW-1185">Reference proteome</keyword>
<reference evidence="1 2" key="1">
    <citation type="submission" date="2013-05" db="EMBL/GenBank/DDBJ databases">
        <title>The Genome Sequence of Actinobaculum schaalii FB123-CNA2.</title>
        <authorList>
            <consortium name="The Broad Institute Genomics Platform"/>
            <person name="Earl A."/>
            <person name="Ward D."/>
            <person name="Feldgarden M."/>
            <person name="Gevers D."/>
            <person name="Saerens B."/>
            <person name="Vaneechoutte M."/>
            <person name="Walker B."/>
            <person name="Young S."/>
            <person name="Zeng Q."/>
            <person name="Gargeya S."/>
            <person name="Fitzgerald M."/>
            <person name="Haas B."/>
            <person name="Abouelleil A."/>
            <person name="Allen A.W."/>
            <person name="Alvarado L."/>
            <person name="Arachchi H.M."/>
            <person name="Berlin A.M."/>
            <person name="Chapman S.B."/>
            <person name="Gainer-Dewar J."/>
            <person name="Goldberg J."/>
            <person name="Griggs A."/>
            <person name="Gujja S."/>
            <person name="Hansen M."/>
            <person name="Howarth C."/>
            <person name="Imamovic A."/>
            <person name="Ireland A."/>
            <person name="Larimer J."/>
            <person name="McCowan C."/>
            <person name="Murphy C."/>
            <person name="Pearson M."/>
            <person name="Poon T.W."/>
            <person name="Priest M."/>
            <person name="Roberts A."/>
            <person name="Saif S."/>
            <person name="Shea T."/>
            <person name="Sisk P."/>
            <person name="Sykes S."/>
            <person name="Wortman J."/>
            <person name="Nusbaum C."/>
            <person name="Birren B."/>
        </authorList>
    </citation>
    <scope>NUCLEOTIDE SEQUENCE [LARGE SCALE GENOMIC DNA]</scope>
    <source>
        <strain evidence="1 2">FB123-CNA-2</strain>
    </source>
</reference>
<evidence type="ECO:0000313" key="2">
    <source>
        <dbReference type="Proteomes" id="UP000014393"/>
    </source>
</evidence>